<evidence type="ECO:0000313" key="2">
    <source>
        <dbReference type="Proteomes" id="UP000008672"/>
    </source>
</evidence>
<reference evidence="1" key="2">
    <citation type="submission" date="2025-08" db="UniProtKB">
        <authorList>
            <consortium name="Ensembl"/>
        </authorList>
    </citation>
    <scope>IDENTIFICATION</scope>
</reference>
<dbReference type="GeneTree" id="ENSGT00660000097476"/>
<accession>H3ADC0</accession>
<dbReference type="EMBL" id="AFYH01103403">
    <property type="status" value="NOT_ANNOTATED_CDS"/>
    <property type="molecule type" value="Genomic_DNA"/>
</dbReference>
<reference evidence="2" key="1">
    <citation type="submission" date="2011-08" db="EMBL/GenBank/DDBJ databases">
        <title>The draft genome of Latimeria chalumnae.</title>
        <authorList>
            <person name="Di Palma F."/>
            <person name="Alfoldi J."/>
            <person name="Johnson J."/>
            <person name="Berlin A."/>
            <person name="Gnerre S."/>
            <person name="Jaffe D."/>
            <person name="MacCallum I."/>
            <person name="Young S."/>
            <person name="Walker B.J."/>
            <person name="Lander E."/>
            <person name="Lindblad-Toh K."/>
        </authorList>
    </citation>
    <scope>NUCLEOTIDE SEQUENCE [LARGE SCALE GENOMIC DNA]</scope>
    <source>
        <strain evidence="2">Wild caught</strain>
    </source>
</reference>
<dbReference type="eggNOG" id="ENOG502QUFX">
    <property type="taxonomic scope" value="Eukaryota"/>
</dbReference>
<name>H3ADC0_LATCH</name>
<dbReference type="PANTHER" id="PTHR47018">
    <property type="entry name" value="CXC DOMAIN-CONTAINING PROTEIN-RELATED"/>
    <property type="match status" value="1"/>
</dbReference>
<dbReference type="Ensembl" id="ENSLACT00000007705.1">
    <property type="protein sequence ID" value="ENSLACP00000007641.1"/>
    <property type="gene ID" value="ENSLACG00000006772.1"/>
</dbReference>
<proteinExistence type="predicted"/>
<evidence type="ECO:0000313" key="1">
    <source>
        <dbReference type="Ensembl" id="ENSLACP00000007641.1"/>
    </source>
</evidence>
<dbReference type="EMBL" id="AFYH01103404">
    <property type="status" value="NOT_ANNOTATED_CDS"/>
    <property type="molecule type" value="Genomic_DNA"/>
</dbReference>
<sequence>WLPVHFCNMISLASKHPGLAREFRKENFVVHKTPTFSSIPIDQACKQNNKCVKGNGGAVGLTENTSQLRWMVSGQEMARVIGKFRADQKIARQGSRHRHHKQKKGIQTTFSKQVTSPCGVIKKLFALFPNVLYVSCQVLYVMGILQVFLSYVKTQLQKVIVGRHGKVVRRCVQPNTRLPGNWSRRQQGETVPLPTIAEQAVTIEYEEQKVVSIHGKVVLYSSARDDVSDLSPCTHEEADTRLLLHVADCGEQGHRRIMLRTVGTDVIVLAVSMHPQLNVSEPWVAFGGQVYTCTDISQSIGPEKSRTFPVFNAFSGCDQTSFLNGKDKRTAW</sequence>
<dbReference type="HOGENOM" id="CLU_689916_0_0_1"/>
<protein>
    <submittedName>
        <fullName evidence="1">Uncharacterized protein</fullName>
    </submittedName>
</protein>
<organism evidence="1 2">
    <name type="scientific">Latimeria chalumnae</name>
    <name type="common">Coelacanth</name>
    <dbReference type="NCBI Taxonomy" id="7897"/>
    <lineage>
        <taxon>Eukaryota</taxon>
        <taxon>Metazoa</taxon>
        <taxon>Chordata</taxon>
        <taxon>Craniata</taxon>
        <taxon>Vertebrata</taxon>
        <taxon>Euteleostomi</taxon>
        <taxon>Coelacanthiformes</taxon>
        <taxon>Coelacanthidae</taxon>
        <taxon>Latimeria</taxon>
    </lineage>
</organism>
<dbReference type="Proteomes" id="UP000008672">
    <property type="component" value="Unassembled WGS sequence"/>
</dbReference>
<reference evidence="1" key="3">
    <citation type="submission" date="2025-09" db="UniProtKB">
        <authorList>
            <consortium name="Ensembl"/>
        </authorList>
    </citation>
    <scope>IDENTIFICATION</scope>
</reference>
<dbReference type="InParanoid" id="H3ADC0"/>
<keyword evidence="2" id="KW-1185">Reference proteome</keyword>
<dbReference type="AlphaFoldDB" id="H3ADC0"/>